<reference evidence="2" key="2">
    <citation type="submission" date="2024-04" db="EMBL/GenBank/DDBJ databases">
        <authorList>
            <person name="Chen Y."/>
            <person name="Shah S."/>
            <person name="Dougan E. K."/>
            <person name="Thang M."/>
            <person name="Chan C."/>
        </authorList>
    </citation>
    <scope>NUCLEOTIDE SEQUENCE [LARGE SCALE GENOMIC DNA]</scope>
</reference>
<dbReference type="Proteomes" id="UP001152797">
    <property type="component" value="Unassembled WGS sequence"/>
</dbReference>
<reference evidence="1" key="1">
    <citation type="submission" date="2022-10" db="EMBL/GenBank/DDBJ databases">
        <authorList>
            <person name="Chen Y."/>
            <person name="Dougan E. K."/>
            <person name="Chan C."/>
            <person name="Rhodes N."/>
            <person name="Thang M."/>
        </authorList>
    </citation>
    <scope>NUCLEOTIDE SEQUENCE</scope>
</reference>
<protein>
    <submittedName>
        <fullName evidence="1">Uncharacterized protein</fullName>
    </submittedName>
</protein>
<evidence type="ECO:0000313" key="2">
    <source>
        <dbReference type="EMBL" id="CAL1124939.1"/>
    </source>
</evidence>
<proteinExistence type="predicted"/>
<comment type="caution">
    <text evidence="1">The sequence shown here is derived from an EMBL/GenBank/DDBJ whole genome shotgun (WGS) entry which is preliminary data.</text>
</comment>
<evidence type="ECO:0000313" key="3">
    <source>
        <dbReference type="Proteomes" id="UP001152797"/>
    </source>
</evidence>
<dbReference type="AlphaFoldDB" id="A0A9P1BE85"/>
<dbReference type="EMBL" id="CAMXCT010000001">
    <property type="protein sequence ID" value="CAI3971564.1"/>
    <property type="molecule type" value="Genomic_DNA"/>
</dbReference>
<dbReference type="InterPro" id="IPR007813">
    <property type="entry name" value="PilN"/>
</dbReference>
<evidence type="ECO:0000313" key="1">
    <source>
        <dbReference type="EMBL" id="CAI3971564.1"/>
    </source>
</evidence>
<organism evidence="1">
    <name type="scientific">Cladocopium goreaui</name>
    <dbReference type="NCBI Taxonomy" id="2562237"/>
    <lineage>
        <taxon>Eukaryota</taxon>
        <taxon>Sar</taxon>
        <taxon>Alveolata</taxon>
        <taxon>Dinophyceae</taxon>
        <taxon>Suessiales</taxon>
        <taxon>Symbiodiniaceae</taxon>
        <taxon>Cladocopium</taxon>
    </lineage>
</organism>
<dbReference type="EMBL" id="CAMXCT030000001">
    <property type="protein sequence ID" value="CAL4758876.1"/>
    <property type="molecule type" value="Genomic_DNA"/>
</dbReference>
<dbReference type="Pfam" id="PF05137">
    <property type="entry name" value="PilN"/>
    <property type="match status" value="1"/>
</dbReference>
<name>A0A9P1BE85_9DINO</name>
<dbReference type="EMBL" id="CAMXCT020000001">
    <property type="protein sequence ID" value="CAL1124939.1"/>
    <property type="molecule type" value="Genomic_DNA"/>
</dbReference>
<gene>
    <name evidence="1" type="ORF">C1SCF055_LOCUS154</name>
</gene>
<sequence>MMRRPPPRPTLRKGYTLIELVMASSLTALAIVPALALMRDSITNGSSIDTQNTIATFCVSKLEEHLALAAATFTEANTTGTFAREGYAELNYKVQSSTSAKAGGIPDQLMAISVTVWNDADNDAQQDADEKSLTLATKLAKMERYEGVAEVVTASAMMAALMTSGVVLLRTSQGVWEAHQEDHARLEAGQKLVRHIVRRVRQAEAVVAVSDASNVYGNLTLLMPDGKTYAWAQTGNLVMYGADTASNVLAQNIDTLRFIAFEADGTTITTDPANAQSIQCIVTVTLPRGSGELRVIRSHAWRRIGQWSALRNTIDYERATYLAGAGVYHCLAELENDPSWRTGVSKIEFPPGSGGIYAAEVSEVENGTVIVTGTGAAGEVVRRLQVTVEVTYASLHACISEQRPGGELQVSTESVTWRNASVSLDSDTGLQEITAAFKQLASSLKLYNQTVQISLSGDFCVTRVVTGKSDEVRQQLHELEERSSSYFLLGHGPKTFGRCIREVDAKQQHALLSIVNQRVLTRVMDAANRAGMKVDVVEPSIVGSCRLLGFLGGDVDEPALVIQVGQRTVELGVCHRGQLLLDYRPSGHDAKTSVAEIVARHLGRLQRYCDRYVKFSSGNISRVYLIGENQTVLNLSERFKEQTELQATVLDREYCLQHSDLQLDAASPETMTAVGSCIRPRMPGPQQLTPNMLERVQLYSRDPLFPALARAFWPAAAALLVAIGTWMVALYEYRDCCVLESRLEEFEPQLQQSHLLRLQLIDRRTRIEHLMAIDSALEKTPWHSITRTIGQCLPNDVWLQSLIVDREKRITITGAALTEDGVFELVSHLRKYPTVERVALQGTEVGRFRAGPVTQFSIQCEVREADSLGALESRVLAQEQVLASLENKAVNTDDTYEFREQLVELAREAGCRLRRLDLGHVERRSWEKGDDPLEPVTGEKQDLITQFELTTQPVRLAVAGPMESVADFLNRIQESDKMIHTTTVTMRAAPGSSEDVELEMELLIFNLSKKPQAV</sequence>
<accession>A0A9P1BE85</accession>
<dbReference type="InterPro" id="IPR014717">
    <property type="entry name" value="Transl_elong_EF1B/ribsomal_bS6"/>
</dbReference>
<keyword evidence="3" id="KW-1185">Reference proteome</keyword>
<dbReference type="Gene3D" id="3.30.70.60">
    <property type="match status" value="1"/>
</dbReference>